<evidence type="ECO:0000256" key="9">
    <source>
        <dbReference type="PIRSR" id="PIRSR004682-3"/>
    </source>
</evidence>
<keyword evidence="12" id="KW-1185">Reference proteome</keyword>
<feature type="binding site" evidence="10">
    <location>
        <position position="10"/>
    </location>
    <ligand>
        <name>Mg(2+)</name>
        <dbReference type="ChEBI" id="CHEBI:18420"/>
    </ligand>
</feature>
<evidence type="ECO:0000256" key="7">
    <source>
        <dbReference type="PIRNR" id="PIRNR004682"/>
    </source>
</evidence>
<dbReference type="GO" id="GO:0005737">
    <property type="term" value="C:cytoplasm"/>
    <property type="evidence" value="ECO:0007669"/>
    <property type="project" value="UniProtKB-SubCell"/>
</dbReference>
<dbReference type="InterPro" id="IPR023214">
    <property type="entry name" value="HAD_sf"/>
</dbReference>
<keyword evidence="10" id="KW-0862">Zinc</keyword>
<comment type="subcellular location">
    <subcellularLocation>
        <location evidence="1 7">Cytoplasm</location>
    </subcellularLocation>
</comment>
<dbReference type="KEGG" id="grc:GI584_17135"/>
<dbReference type="PIRSF" id="PIRSF004682">
    <property type="entry name" value="GmhB"/>
    <property type="match status" value="1"/>
</dbReference>
<accession>A0A5Q2TPV4</accession>
<name>A0A5Q2TPV4_9BACI</name>
<dbReference type="NCBIfam" id="TIGR01656">
    <property type="entry name" value="Histidinol-ppas"/>
    <property type="match status" value="1"/>
</dbReference>
<dbReference type="GO" id="GO:0005975">
    <property type="term" value="P:carbohydrate metabolic process"/>
    <property type="evidence" value="ECO:0007669"/>
    <property type="project" value="InterPro"/>
</dbReference>
<dbReference type="Proteomes" id="UP000339690">
    <property type="component" value="Chromosome"/>
</dbReference>
<evidence type="ECO:0000256" key="6">
    <source>
        <dbReference type="ARBA" id="ARBA00031828"/>
    </source>
</evidence>
<feature type="binding site" evidence="10">
    <location>
        <position position="83"/>
    </location>
    <ligand>
        <name>Zn(2+)</name>
        <dbReference type="ChEBI" id="CHEBI:29105"/>
    </ligand>
</feature>
<feature type="active site" description="Nucleophile" evidence="8">
    <location>
        <position position="10"/>
    </location>
</feature>
<feature type="binding site" evidence="10">
    <location>
        <position position="89"/>
    </location>
    <ligand>
        <name>Zn(2+)</name>
        <dbReference type="ChEBI" id="CHEBI:29105"/>
    </ligand>
</feature>
<dbReference type="NCBIfam" id="TIGR01662">
    <property type="entry name" value="HAD-SF-IIIA"/>
    <property type="match status" value="1"/>
</dbReference>
<dbReference type="GO" id="GO:0016791">
    <property type="term" value="F:phosphatase activity"/>
    <property type="evidence" value="ECO:0007669"/>
    <property type="project" value="InterPro"/>
</dbReference>
<feature type="binding site" evidence="10">
    <location>
        <position position="91"/>
    </location>
    <ligand>
        <name>Zn(2+)</name>
        <dbReference type="ChEBI" id="CHEBI:29105"/>
    </ligand>
</feature>
<evidence type="ECO:0000256" key="3">
    <source>
        <dbReference type="ARBA" id="ARBA00022723"/>
    </source>
</evidence>
<dbReference type="Gene3D" id="3.40.50.1000">
    <property type="entry name" value="HAD superfamily/HAD-like"/>
    <property type="match status" value="1"/>
</dbReference>
<keyword evidence="2 7" id="KW-0963">Cytoplasm</keyword>
<dbReference type="InterPro" id="IPR006549">
    <property type="entry name" value="HAD-SF_hydro_IIIA"/>
</dbReference>
<feature type="site" description="Stabilizes the phosphoryl group" evidence="9">
    <location>
        <position position="93"/>
    </location>
</feature>
<sequence length="181" mass="20510">MILPQAVFIDRDGTIGGNDTVIFPGEFQMYPYVKESLIELKESGNLILSFTNQPAISKGEVTKEEYEAELKQFGFDKVYLCPHQHHERCQCRKPSTGMLLQASQDNNLDLEECVVIGDRWTDMVAAQDAGCIKILVKTGAGEETFYQYQNQAFFGKWAEVSPDFIASDFREAVHWILSKQS</sequence>
<gene>
    <name evidence="11" type="ORF">GI584_17135</name>
</gene>
<evidence type="ECO:0000256" key="5">
    <source>
        <dbReference type="ARBA" id="ARBA00023277"/>
    </source>
</evidence>
<reference evidence="11 12" key="1">
    <citation type="submission" date="2019-11" db="EMBL/GenBank/DDBJ databases">
        <title>Gracilibacillus salitolerans sp. nov., a moderate halophile isolated from a saline soil in northwest China.</title>
        <authorList>
            <person name="Gan L."/>
        </authorList>
    </citation>
    <scope>NUCLEOTIDE SEQUENCE [LARGE SCALE GENOMIC DNA]</scope>
    <source>
        <strain evidence="11 12">SCU50</strain>
    </source>
</reference>
<dbReference type="GO" id="GO:0046872">
    <property type="term" value="F:metal ion binding"/>
    <property type="evidence" value="ECO:0007669"/>
    <property type="project" value="UniProtKB-KW"/>
</dbReference>
<feature type="site" description="Stabilizes the phosphoryl group" evidence="9">
    <location>
        <position position="51"/>
    </location>
</feature>
<dbReference type="PANTHER" id="PTHR42891:SF1">
    <property type="entry name" value="D-GLYCERO-BETA-D-MANNO-HEPTOSE-1,7-BISPHOSPHATE 7-PHOSPHATASE"/>
    <property type="match status" value="1"/>
</dbReference>
<keyword evidence="3 10" id="KW-0479">Metal-binding</keyword>
<keyword evidence="5 7" id="KW-0119">Carbohydrate metabolism</keyword>
<proteinExistence type="inferred from homology"/>
<protein>
    <recommendedName>
        <fullName evidence="6 7">D,D-heptose 1,7-bisphosphate phosphatase</fullName>
        <ecNumber evidence="7">3.1.3.-</ecNumber>
    </recommendedName>
</protein>
<dbReference type="NCBIfam" id="NF005264">
    <property type="entry name" value="PRK06769.1"/>
    <property type="match status" value="1"/>
</dbReference>
<comment type="cofactor">
    <cofactor evidence="10">
        <name>Mg(2+)</name>
        <dbReference type="ChEBI" id="CHEBI:18420"/>
    </cofactor>
</comment>
<evidence type="ECO:0000256" key="10">
    <source>
        <dbReference type="PIRSR" id="PIRSR004682-4"/>
    </source>
</evidence>
<feature type="active site" description="Proton donor" evidence="8">
    <location>
        <position position="12"/>
    </location>
</feature>
<evidence type="ECO:0000313" key="12">
    <source>
        <dbReference type="Proteomes" id="UP000339690"/>
    </source>
</evidence>
<evidence type="ECO:0000256" key="2">
    <source>
        <dbReference type="ARBA" id="ARBA00022490"/>
    </source>
</evidence>
<dbReference type="InterPro" id="IPR036412">
    <property type="entry name" value="HAD-like_sf"/>
</dbReference>
<evidence type="ECO:0000256" key="8">
    <source>
        <dbReference type="PIRSR" id="PIRSR004682-1"/>
    </source>
</evidence>
<feature type="binding site" evidence="10">
    <location>
        <position position="118"/>
    </location>
    <ligand>
        <name>Mg(2+)</name>
        <dbReference type="ChEBI" id="CHEBI:18420"/>
    </ligand>
</feature>
<dbReference type="AlphaFoldDB" id="A0A5Q2TPV4"/>
<evidence type="ECO:0000256" key="4">
    <source>
        <dbReference type="ARBA" id="ARBA00022801"/>
    </source>
</evidence>
<keyword evidence="4 7" id="KW-0378">Hydrolase</keyword>
<dbReference type="InterPro" id="IPR004446">
    <property type="entry name" value="Heptose_bisP_phosphatase"/>
</dbReference>
<dbReference type="EC" id="3.1.3.-" evidence="7"/>
<dbReference type="InterPro" id="IPR006543">
    <property type="entry name" value="Histidinol-phos"/>
</dbReference>
<feature type="binding site" evidence="10">
    <location>
        <position position="12"/>
    </location>
    <ligand>
        <name>Mg(2+)</name>
        <dbReference type="ChEBI" id="CHEBI:18420"/>
    </ligand>
</feature>
<evidence type="ECO:0000313" key="11">
    <source>
        <dbReference type="EMBL" id="QGH37039.1"/>
    </source>
</evidence>
<comment type="similarity">
    <text evidence="7">Belongs to the gmhB family.</text>
</comment>
<feature type="site" description="Contributes to substrate recognition" evidence="9">
    <location>
        <position position="92"/>
    </location>
</feature>
<keyword evidence="10" id="KW-0460">Magnesium</keyword>
<evidence type="ECO:0000256" key="1">
    <source>
        <dbReference type="ARBA" id="ARBA00004496"/>
    </source>
</evidence>
<comment type="cofactor">
    <cofactor evidence="10">
        <name>Zn(2+)</name>
        <dbReference type="ChEBI" id="CHEBI:29105"/>
    </cofactor>
</comment>
<dbReference type="EMBL" id="CP045915">
    <property type="protein sequence ID" value="QGH37039.1"/>
    <property type="molecule type" value="Genomic_DNA"/>
</dbReference>
<dbReference type="PANTHER" id="PTHR42891">
    <property type="entry name" value="D-GLYCERO-BETA-D-MANNO-HEPTOSE-1,7-BISPHOSPHATE 7-PHOSPHATASE"/>
    <property type="match status" value="1"/>
</dbReference>
<feature type="binding site" evidence="10">
    <location>
        <position position="81"/>
    </location>
    <ligand>
        <name>Zn(2+)</name>
        <dbReference type="ChEBI" id="CHEBI:29105"/>
    </ligand>
</feature>
<dbReference type="SUPFAM" id="SSF56784">
    <property type="entry name" value="HAD-like"/>
    <property type="match status" value="1"/>
</dbReference>
<organism evidence="11 12">
    <name type="scientific">Gracilibacillus salitolerans</name>
    <dbReference type="NCBI Taxonomy" id="2663022"/>
    <lineage>
        <taxon>Bacteria</taxon>
        <taxon>Bacillati</taxon>
        <taxon>Bacillota</taxon>
        <taxon>Bacilli</taxon>
        <taxon>Bacillales</taxon>
        <taxon>Bacillaceae</taxon>
        <taxon>Gracilibacillus</taxon>
    </lineage>
</organism>
<dbReference type="Pfam" id="PF13242">
    <property type="entry name" value="Hydrolase_like"/>
    <property type="match status" value="1"/>
</dbReference>